<dbReference type="GO" id="GO:0000398">
    <property type="term" value="P:mRNA splicing, via spliceosome"/>
    <property type="evidence" value="ECO:0007669"/>
    <property type="project" value="UniProtKB-UniRule"/>
</dbReference>
<feature type="compositionally biased region" description="Basic and acidic residues" evidence="8">
    <location>
        <begin position="180"/>
        <end position="207"/>
    </location>
</feature>
<evidence type="ECO:0000256" key="5">
    <source>
        <dbReference type="ARBA" id="ARBA00023187"/>
    </source>
</evidence>
<dbReference type="Pfam" id="PF03371">
    <property type="entry name" value="PRP38"/>
    <property type="match status" value="1"/>
</dbReference>
<evidence type="ECO:0000256" key="4">
    <source>
        <dbReference type="ARBA" id="ARBA00022728"/>
    </source>
</evidence>
<reference evidence="9" key="1">
    <citation type="journal article" date="2021" name="New Phytol.">
        <title>Evolutionary innovations through gain and loss of genes in the ectomycorrhizal Boletales.</title>
        <authorList>
            <person name="Wu G."/>
            <person name="Miyauchi S."/>
            <person name="Morin E."/>
            <person name="Kuo A."/>
            <person name="Drula E."/>
            <person name="Varga T."/>
            <person name="Kohler A."/>
            <person name="Feng B."/>
            <person name="Cao Y."/>
            <person name="Lipzen A."/>
            <person name="Daum C."/>
            <person name="Hundley H."/>
            <person name="Pangilinan J."/>
            <person name="Johnson J."/>
            <person name="Barry K."/>
            <person name="LaButti K."/>
            <person name="Ng V."/>
            <person name="Ahrendt S."/>
            <person name="Min B."/>
            <person name="Choi I.G."/>
            <person name="Park H."/>
            <person name="Plett J.M."/>
            <person name="Magnuson J."/>
            <person name="Spatafora J.W."/>
            <person name="Nagy L.G."/>
            <person name="Henrissat B."/>
            <person name="Grigoriev I.V."/>
            <person name="Yang Z.L."/>
            <person name="Xu J."/>
            <person name="Martin F.M."/>
        </authorList>
    </citation>
    <scope>NUCLEOTIDE SEQUENCE</scope>
    <source>
        <strain evidence="9">KKN 215</strain>
    </source>
</reference>
<organism evidence="9 10">
    <name type="scientific">Cristinia sonorae</name>
    <dbReference type="NCBI Taxonomy" id="1940300"/>
    <lineage>
        <taxon>Eukaryota</taxon>
        <taxon>Fungi</taxon>
        <taxon>Dikarya</taxon>
        <taxon>Basidiomycota</taxon>
        <taxon>Agaricomycotina</taxon>
        <taxon>Agaricomycetes</taxon>
        <taxon>Agaricomycetidae</taxon>
        <taxon>Agaricales</taxon>
        <taxon>Pleurotineae</taxon>
        <taxon>Stephanosporaceae</taxon>
        <taxon>Cristinia</taxon>
    </lineage>
</organism>
<evidence type="ECO:0000256" key="7">
    <source>
        <dbReference type="RuleBase" id="RU367025"/>
    </source>
</evidence>
<gene>
    <name evidence="9" type="ORF">BXZ70DRAFT_884125</name>
</gene>
<dbReference type="AlphaFoldDB" id="A0A8K0UYZ3"/>
<evidence type="ECO:0000256" key="1">
    <source>
        <dbReference type="ARBA" id="ARBA00004123"/>
    </source>
</evidence>
<sequence length="289" mass="32998">MANTTVRGAQAIHGQNPQSLVESVIRNRIYESPYWKEHCFALTGDLIDKAIELKAIGGVYGNQKPTEFLCLLLKLLQIQPEKEILLEYLQADEFKYLRALSAMYIRMTFRAADVYEILEPLLKDYRKIRYRDMSGYTLTFMDEFVDQLLKEERVCDIILPRITKREILEDTGEIGPRKSRLLDAMEGKDGSERDRSRSRSRSSDRSGARSRSRSRGGDDEGRGRSPETRSGSYASAPGSRYVSRSPSRSPSGSRYRSRSRSISLDRANGSPNTFRSRSRSISPDRMDQS</sequence>
<comment type="function">
    <text evidence="7">Required for pre-mRNA splicing.</text>
</comment>
<comment type="subcellular location">
    <subcellularLocation>
        <location evidence="1 7">Nucleus</location>
    </subcellularLocation>
</comment>
<protein>
    <recommendedName>
        <fullName evidence="7">Pre-mRNA-splicing factor 38</fullName>
    </recommendedName>
</protein>
<keyword evidence="6 7" id="KW-0539">Nucleus</keyword>
<comment type="caution">
    <text evidence="9">The sequence shown here is derived from an EMBL/GenBank/DDBJ whole genome shotgun (WGS) entry which is preliminary data.</text>
</comment>
<dbReference type="GO" id="GO:0005681">
    <property type="term" value="C:spliceosomal complex"/>
    <property type="evidence" value="ECO:0007669"/>
    <property type="project" value="UniProtKB-KW"/>
</dbReference>
<evidence type="ECO:0000256" key="8">
    <source>
        <dbReference type="SAM" id="MobiDB-lite"/>
    </source>
</evidence>
<feature type="compositionally biased region" description="Low complexity" evidence="8">
    <location>
        <begin position="238"/>
        <end position="254"/>
    </location>
</feature>
<feature type="compositionally biased region" description="Polar residues" evidence="8">
    <location>
        <begin position="269"/>
        <end position="281"/>
    </location>
</feature>
<proteinExistence type="inferred from homology"/>
<dbReference type="PANTHER" id="PTHR23142">
    <property type="entry name" value="PRE-MRNA-SPLICING FACTOR 38A-RELATED"/>
    <property type="match status" value="1"/>
</dbReference>
<evidence type="ECO:0000313" key="9">
    <source>
        <dbReference type="EMBL" id="KAH8108190.1"/>
    </source>
</evidence>
<keyword evidence="4 7" id="KW-0747">Spliceosome</keyword>
<accession>A0A8K0UYZ3</accession>
<feature type="compositionally biased region" description="Basic and acidic residues" evidence="8">
    <location>
        <begin position="215"/>
        <end position="227"/>
    </location>
</feature>
<dbReference type="EMBL" id="JAEVFJ010000001">
    <property type="protein sequence ID" value="KAH8108190.1"/>
    <property type="molecule type" value="Genomic_DNA"/>
</dbReference>
<dbReference type="Proteomes" id="UP000813824">
    <property type="component" value="Unassembled WGS sequence"/>
</dbReference>
<dbReference type="OrthoDB" id="190958at2759"/>
<evidence type="ECO:0000256" key="2">
    <source>
        <dbReference type="ARBA" id="ARBA00006164"/>
    </source>
</evidence>
<evidence type="ECO:0000256" key="6">
    <source>
        <dbReference type="ARBA" id="ARBA00023242"/>
    </source>
</evidence>
<dbReference type="InterPro" id="IPR005037">
    <property type="entry name" value="PRP38"/>
</dbReference>
<name>A0A8K0UYZ3_9AGAR</name>
<evidence type="ECO:0000313" key="10">
    <source>
        <dbReference type="Proteomes" id="UP000813824"/>
    </source>
</evidence>
<evidence type="ECO:0000256" key="3">
    <source>
        <dbReference type="ARBA" id="ARBA00022664"/>
    </source>
</evidence>
<comment type="similarity">
    <text evidence="2 7">Belongs to the PRP38 family.</text>
</comment>
<keyword evidence="5 7" id="KW-0508">mRNA splicing</keyword>
<feature type="region of interest" description="Disordered" evidence="8">
    <location>
        <begin position="178"/>
        <end position="289"/>
    </location>
</feature>
<keyword evidence="10" id="KW-1185">Reference proteome</keyword>
<keyword evidence="3 7" id="KW-0507">mRNA processing</keyword>